<organism evidence="5 6">
    <name type="scientific">Solimonas aquatica</name>
    <dbReference type="NCBI Taxonomy" id="489703"/>
    <lineage>
        <taxon>Bacteria</taxon>
        <taxon>Pseudomonadati</taxon>
        <taxon>Pseudomonadota</taxon>
        <taxon>Gammaproteobacteria</taxon>
        <taxon>Nevskiales</taxon>
        <taxon>Nevskiaceae</taxon>
        <taxon>Solimonas</taxon>
    </lineage>
</organism>
<dbReference type="InterPro" id="IPR036390">
    <property type="entry name" value="WH_DNA-bd_sf"/>
</dbReference>
<reference evidence="6" key="1">
    <citation type="submission" date="2016-10" db="EMBL/GenBank/DDBJ databases">
        <authorList>
            <person name="Varghese N."/>
            <person name="Submissions S."/>
        </authorList>
    </citation>
    <scope>NUCLEOTIDE SEQUENCE [LARGE SCALE GENOMIC DNA]</scope>
    <source>
        <strain evidence="6">DSM 25927</strain>
    </source>
</reference>
<dbReference type="InterPro" id="IPR000524">
    <property type="entry name" value="Tscrpt_reg_HTH_GntR"/>
</dbReference>
<dbReference type="SMART" id="SM00895">
    <property type="entry name" value="FCD"/>
    <property type="match status" value="1"/>
</dbReference>
<dbReference type="CDD" id="cd07377">
    <property type="entry name" value="WHTH_GntR"/>
    <property type="match status" value="1"/>
</dbReference>
<dbReference type="Proteomes" id="UP000199233">
    <property type="component" value="Unassembled WGS sequence"/>
</dbReference>
<dbReference type="Pfam" id="PF00392">
    <property type="entry name" value="GntR"/>
    <property type="match status" value="1"/>
</dbReference>
<dbReference type="SUPFAM" id="SSF46785">
    <property type="entry name" value="Winged helix' DNA-binding domain"/>
    <property type="match status" value="1"/>
</dbReference>
<dbReference type="PANTHER" id="PTHR43537">
    <property type="entry name" value="TRANSCRIPTIONAL REGULATOR, GNTR FAMILY"/>
    <property type="match status" value="1"/>
</dbReference>
<dbReference type="AlphaFoldDB" id="A0A1H9DNJ4"/>
<sequence length="235" mass="27153">MAQQIANSLAEQIYARVKGEIFDFQLLPGTRFTETELAERYGVSRTPVRDALYRLKREGFLEVAFRSGWNVLPFDFVRLDELYSLRTLLEVAAVEHLCQASGKLDAIEQLRGIWCRPVAKRESDARLVAELDEQFHQRLVEAAGNRELARVHAEITEKIRVVRRLDFLVEKRVDATYEEHGKLLRLILGRKTTEAAILVRSHITQSQKEVRKITLHMLHEAREVLTRRDPKRAAG</sequence>
<evidence type="ECO:0000256" key="3">
    <source>
        <dbReference type="ARBA" id="ARBA00023163"/>
    </source>
</evidence>
<keyword evidence="2 5" id="KW-0238">DNA-binding</keyword>
<gene>
    <name evidence="5" type="ORF">SAMN04488038_104107</name>
</gene>
<dbReference type="InterPro" id="IPR008920">
    <property type="entry name" value="TF_FadR/GntR_C"/>
</dbReference>
<evidence type="ECO:0000256" key="1">
    <source>
        <dbReference type="ARBA" id="ARBA00023015"/>
    </source>
</evidence>
<evidence type="ECO:0000313" key="5">
    <source>
        <dbReference type="EMBL" id="SEQ15054.1"/>
    </source>
</evidence>
<dbReference type="PROSITE" id="PS50949">
    <property type="entry name" value="HTH_GNTR"/>
    <property type="match status" value="1"/>
</dbReference>
<dbReference type="GO" id="GO:0003700">
    <property type="term" value="F:DNA-binding transcription factor activity"/>
    <property type="evidence" value="ECO:0007669"/>
    <property type="project" value="InterPro"/>
</dbReference>
<evidence type="ECO:0000313" key="6">
    <source>
        <dbReference type="Proteomes" id="UP000199233"/>
    </source>
</evidence>
<dbReference type="GO" id="GO:0043565">
    <property type="term" value="F:sequence-specific DNA binding"/>
    <property type="evidence" value="ECO:0007669"/>
    <property type="project" value="InterPro"/>
</dbReference>
<dbReference type="PRINTS" id="PR00033">
    <property type="entry name" value="HTHASNC"/>
</dbReference>
<dbReference type="InterPro" id="IPR011711">
    <property type="entry name" value="GntR_C"/>
</dbReference>
<evidence type="ECO:0000259" key="4">
    <source>
        <dbReference type="PROSITE" id="PS50949"/>
    </source>
</evidence>
<name>A0A1H9DNJ4_9GAMM</name>
<dbReference type="PRINTS" id="PR00035">
    <property type="entry name" value="HTHGNTR"/>
</dbReference>
<feature type="domain" description="HTH gntR-type" evidence="4">
    <location>
        <begin position="7"/>
        <end position="74"/>
    </location>
</feature>
<protein>
    <submittedName>
        <fullName evidence="5">DNA-binding transcriptional regulator, GntR family</fullName>
    </submittedName>
</protein>
<dbReference type="STRING" id="489703.SAMN04488038_104107"/>
<dbReference type="InterPro" id="IPR036388">
    <property type="entry name" value="WH-like_DNA-bd_sf"/>
</dbReference>
<evidence type="ECO:0000256" key="2">
    <source>
        <dbReference type="ARBA" id="ARBA00023125"/>
    </source>
</evidence>
<dbReference type="Gene3D" id="1.10.10.10">
    <property type="entry name" value="Winged helix-like DNA-binding domain superfamily/Winged helix DNA-binding domain"/>
    <property type="match status" value="1"/>
</dbReference>
<dbReference type="Gene3D" id="1.20.120.530">
    <property type="entry name" value="GntR ligand-binding domain-like"/>
    <property type="match status" value="1"/>
</dbReference>
<accession>A0A1H9DNJ4</accession>
<dbReference type="EMBL" id="FOFS01000004">
    <property type="protein sequence ID" value="SEQ15054.1"/>
    <property type="molecule type" value="Genomic_DNA"/>
</dbReference>
<dbReference type="Pfam" id="PF07729">
    <property type="entry name" value="FCD"/>
    <property type="match status" value="1"/>
</dbReference>
<dbReference type="InterPro" id="IPR000485">
    <property type="entry name" value="AsnC-type_HTH_dom"/>
</dbReference>
<keyword evidence="1" id="KW-0805">Transcription regulation</keyword>
<dbReference type="SMART" id="SM00345">
    <property type="entry name" value="HTH_GNTR"/>
    <property type="match status" value="1"/>
</dbReference>
<keyword evidence="6" id="KW-1185">Reference proteome</keyword>
<dbReference type="PANTHER" id="PTHR43537:SF45">
    <property type="entry name" value="GNTR FAMILY REGULATORY PROTEIN"/>
    <property type="match status" value="1"/>
</dbReference>
<keyword evidence="3" id="KW-0804">Transcription</keyword>
<proteinExistence type="predicted"/>
<dbReference type="SUPFAM" id="SSF48008">
    <property type="entry name" value="GntR ligand-binding domain-like"/>
    <property type="match status" value="1"/>
</dbReference>
<dbReference type="RefSeq" id="WP_093283490.1">
    <property type="nucleotide sequence ID" value="NZ_FOFS01000004.1"/>
</dbReference>
<dbReference type="OrthoDB" id="6627771at2"/>